<feature type="compositionally biased region" description="Low complexity" evidence="2">
    <location>
        <begin position="1640"/>
        <end position="1655"/>
    </location>
</feature>
<reference evidence="3" key="1">
    <citation type="submission" date="2016-06" db="EMBL/GenBank/DDBJ databases">
        <authorList>
            <person name="Cuomo C."/>
            <person name="Litvintseva A."/>
            <person name="Heitman J."/>
            <person name="Chen Y."/>
            <person name="Sun S."/>
            <person name="Springer D."/>
            <person name="Dromer F."/>
            <person name="Young S."/>
            <person name="Zeng Q."/>
            <person name="Chapman S."/>
            <person name="Gujja S."/>
            <person name="Saif S."/>
            <person name="Birren B."/>
        </authorList>
    </citation>
    <scope>NUCLEOTIDE SEQUENCE</scope>
    <source>
        <strain evidence="3">CBS 7841</strain>
    </source>
</reference>
<dbReference type="EMBL" id="CP143789">
    <property type="protein sequence ID" value="WVN89721.1"/>
    <property type="molecule type" value="Genomic_DNA"/>
</dbReference>
<feature type="compositionally biased region" description="Pro residues" evidence="2">
    <location>
        <begin position="1763"/>
        <end position="1775"/>
    </location>
</feature>
<evidence type="ECO:0000256" key="2">
    <source>
        <dbReference type="SAM" id="MobiDB-lite"/>
    </source>
</evidence>
<evidence type="ECO:0000313" key="3">
    <source>
        <dbReference type="EMBL" id="WVN89721.1"/>
    </source>
</evidence>
<feature type="region of interest" description="Disordered" evidence="2">
    <location>
        <begin position="1411"/>
        <end position="1453"/>
    </location>
</feature>
<feature type="compositionally biased region" description="Basic and acidic residues" evidence="2">
    <location>
        <begin position="3073"/>
        <end position="3092"/>
    </location>
</feature>
<feature type="compositionally biased region" description="Polar residues" evidence="2">
    <location>
        <begin position="2551"/>
        <end position="2561"/>
    </location>
</feature>
<feature type="region of interest" description="Disordered" evidence="2">
    <location>
        <begin position="1636"/>
        <end position="1706"/>
    </location>
</feature>
<feature type="compositionally biased region" description="Polar residues" evidence="2">
    <location>
        <begin position="1288"/>
        <end position="1324"/>
    </location>
</feature>
<feature type="compositionally biased region" description="Polar residues" evidence="2">
    <location>
        <begin position="1097"/>
        <end position="1142"/>
    </location>
</feature>
<feature type="region of interest" description="Disordered" evidence="2">
    <location>
        <begin position="911"/>
        <end position="951"/>
    </location>
</feature>
<organism evidence="3 4">
    <name type="scientific">Cryptococcus depauperatus CBS 7841</name>
    <dbReference type="NCBI Taxonomy" id="1295531"/>
    <lineage>
        <taxon>Eukaryota</taxon>
        <taxon>Fungi</taxon>
        <taxon>Dikarya</taxon>
        <taxon>Basidiomycota</taxon>
        <taxon>Agaricomycotina</taxon>
        <taxon>Tremellomycetes</taxon>
        <taxon>Tremellales</taxon>
        <taxon>Cryptococcaceae</taxon>
        <taxon>Cryptococcus</taxon>
    </lineage>
</organism>
<feature type="compositionally biased region" description="Polar residues" evidence="2">
    <location>
        <begin position="1899"/>
        <end position="1910"/>
    </location>
</feature>
<feature type="region of interest" description="Disordered" evidence="2">
    <location>
        <begin position="1"/>
        <end position="153"/>
    </location>
</feature>
<feature type="compositionally biased region" description="Basic and acidic residues" evidence="2">
    <location>
        <begin position="428"/>
        <end position="460"/>
    </location>
</feature>
<feature type="region of interest" description="Disordered" evidence="2">
    <location>
        <begin position="2811"/>
        <end position="2851"/>
    </location>
</feature>
<dbReference type="Proteomes" id="UP000094043">
    <property type="component" value="Chromosome 6"/>
</dbReference>
<feature type="compositionally biased region" description="Polar residues" evidence="2">
    <location>
        <begin position="913"/>
        <end position="927"/>
    </location>
</feature>
<feature type="region of interest" description="Disordered" evidence="2">
    <location>
        <begin position="2410"/>
        <end position="2518"/>
    </location>
</feature>
<feature type="compositionally biased region" description="Polar residues" evidence="2">
    <location>
        <begin position="1017"/>
        <end position="1064"/>
    </location>
</feature>
<feature type="compositionally biased region" description="Basic and acidic residues" evidence="2">
    <location>
        <begin position="1083"/>
        <end position="1093"/>
    </location>
</feature>
<accession>A0AAJ8JWC9</accession>
<feature type="compositionally biased region" description="Basic and acidic residues" evidence="2">
    <location>
        <begin position="2635"/>
        <end position="2647"/>
    </location>
</feature>
<feature type="compositionally biased region" description="Basic and acidic residues" evidence="2">
    <location>
        <begin position="412"/>
        <end position="421"/>
    </location>
</feature>
<feature type="compositionally biased region" description="Polar residues" evidence="2">
    <location>
        <begin position="990"/>
        <end position="999"/>
    </location>
</feature>
<feature type="compositionally biased region" description="Low complexity" evidence="2">
    <location>
        <begin position="228"/>
        <end position="249"/>
    </location>
</feature>
<feature type="compositionally biased region" description="Low complexity" evidence="2">
    <location>
        <begin position="1911"/>
        <end position="1924"/>
    </location>
</feature>
<feature type="compositionally biased region" description="Low complexity" evidence="2">
    <location>
        <begin position="27"/>
        <end position="41"/>
    </location>
</feature>
<feature type="compositionally biased region" description="Low complexity" evidence="2">
    <location>
        <begin position="3300"/>
        <end position="3309"/>
    </location>
</feature>
<feature type="compositionally biased region" description="Basic and acidic residues" evidence="2">
    <location>
        <begin position="2562"/>
        <end position="2576"/>
    </location>
</feature>
<feature type="compositionally biased region" description="Pro residues" evidence="2">
    <location>
        <begin position="1332"/>
        <end position="1350"/>
    </location>
</feature>
<feature type="compositionally biased region" description="Basic and acidic residues" evidence="2">
    <location>
        <begin position="292"/>
        <end position="301"/>
    </location>
</feature>
<keyword evidence="1" id="KW-0175">Coiled coil</keyword>
<evidence type="ECO:0000256" key="1">
    <source>
        <dbReference type="SAM" id="Coils"/>
    </source>
</evidence>
<feature type="region of interest" description="Disordered" evidence="2">
    <location>
        <begin position="2975"/>
        <end position="3009"/>
    </location>
</feature>
<feature type="compositionally biased region" description="Pro residues" evidence="2">
    <location>
        <begin position="341"/>
        <end position="360"/>
    </location>
</feature>
<feature type="compositionally biased region" description="Low complexity" evidence="2">
    <location>
        <begin position="1351"/>
        <end position="1366"/>
    </location>
</feature>
<gene>
    <name evidence="3" type="ORF">L203_104951</name>
</gene>
<dbReference type="GeneID" id="91089160"/>
<feature type="region of interest" description="Disordered" evidence="2">
    <location>
        <begin position="1535"/>
        <end position="1603"/>
    </location>
</feature>
<feature type="compositionally biased region" description="Low complexity" evidence="2">
    <location>
        <begin position="278"/>
        <end position="287"/>
    </location>
</feature>
<feature type="region of interest" description="Disordered" evidence="2">
    <location>
        <begin position="2918"/>
        <end position="2962"/>
    </location>
</feature>
<name>A0AAJ8JWC9_9TREE</name>
<reference evidence="3" key="3">
    <citation type="submission" date="2024-01" db="EMBL/GenBank/DDBJ databases">
        <authorList>
            <person name="Coelho M.A."/>
            <person name="David-Palma M."/>
            <person name="Shea T."/>
            <person name="Sun S."/>
            <person name="Cuomo C.A."/>
            <person name="Heitman J."/>
        </authorList>
    </citation>
    <scope>NUCLEOTIDE SEQUENCE</scope>
    <source>
        <strain evidence="3">CBS 7841</strain>
    </source>
</reference>
<feature type="region of interest" description="Disordered" evidence="2">
    <location>
        <begin position="2279"/>
        <end position="2298"/>
    </location>
</feature>
<feature type="region of interest" description="Disordered" evidence="2">
    <location>
        <begin position="1724"/>
        <end position="1785"/>
    </location>
</feature>
<feature type="region of interest" description="Disordered" evidence="2">
    <location>
        <begin position="3226"/>
        <end position="3309"/>
    </location>
</feature>
<feature type="coiled-coil region" evidence="1">
    <location>
        <begin position="2118"/>
        <end position="2152"/>
    </location>
</feature>
<reference evidence="3" key="2">
    <citation type="journal article" date="2022" name="Elife">
        <title>Obligate sexual reproduction of a homothallic fungus closely related to the Cryptococcus pathogenic species complex.</title>
        <authorList>
            <person name="Passer A.R."/>
            <person name="Clancey S.A."/>
            <person name="Shea T."/>
            <person name="David-Palma M."/>
            <person name="Averette A.F."/>
            <person name="Boekhout T."/>
            <person name="Porcel B.M."/>
            <person name="Nowrousian M."/>
            <person name="Cuomo C.A."/>
            <person name="Sun S."/>
            <person name="Heitman J."/>
            <person name="Coelho M.A."/>
        </authorList>
    </citation>
    <scope>NUCLEOTIDE SEQUENCE</scope>
    <source>
        <strain evidence="3">CBS 7841</strain>
    </source>
</reference>
<feature type="region of interest" description="Disordered" evidence="2">
    <location>
        <begin position="966"/>
        <end position="1176"/>
    </location>
</feature>
<dbReference type="RefSeq" id="XP_066070421.1">
    <property type="nucleotide sequence ID" value="XM_066214324.1"/>
</dbReference>
<protein>
    <submittedName>
        <fullName evidence="3">Uncharacterized protein</fullName>
    </submittedName>
</protein>
<feature type="compositionally biased region" description="Low complexity" evidence="2">
    <location>
        <begin position="321"/>
        <end position="333"/>
    </location>
</feature>
<feature type="compositionally biased region" description="Polar residues" evidence="2">
    <location>
        <begin position="2449"/>
        <end position="2461"/>
    </location>
</feature>
<feature type="compositionally biased region" description="Low complexity" evidence="2">
    <location>
        <begin position="1427"/>
        <end position="1445"/>
    </location>
</feature>
<feature type="compositionally biased region" description="Polar residues" evidence="2">
    <location>
        <begin position="2499"/>
        <end position="2513"/>
    </location>
</feature>
<feature type="compositionally biased region" description="Pro residues" evidence="2">
    <location>
        <begin position="1734"/>
        <end position="1743"/>
    </location>
</feature>
<feature type="region of interest" description="Disordered" evidence="2">
    <location>
        <begin position="615"/>
        <end position="653"/>
    </location>
</feature>
<dbReference type="KEGG" id="cdep:91089160"/>
<proteinExistence type="predicted"/>
<feature type="compositionally biased region" description="Basic and acidic residues" evidence="2">
    <location>
        <begin position="1662"/>
        <end position="1676"/>
    </location>
</feature>
<feature type="region of interest" description="Disordered" evidence="2">
    <location>
        <begin position="1288"/>
        <end position="1369"/>
    </location>
</feature>
<feature type="compositionally biased region" description="Low complexity" evidence="2">
    <location>
        <begin position="3278"/>
        <end position="3292"/>
    </location>
</feature>
<keyword evidence="4" id="KW-1185">Reference proteome</keyword>
<evidence type="ECO:0000313" key="4">
    <source>
        <dbReference type="Proteomes" id="UP000094043"/>
    </source>
</evidence>
<feature type="compositionally biased region" description="Basic and acidic residues" evidence="2">
    <location>
        <begin position="2658"/>
        <end position="2668"/>
    </location>
</feature>
<feature type="region of interest" description="Disordered" evidence="2">
    <location>
        <begin position="2551"/>
        <end position="2780"/>
    </location>
</feature>
<sequence length="3309" mass="353359">MPDPPISPTPRRWRASPESPHPDFAALLSTFESTSTTDDSLPTWATPKSTSSERRSKSGGGTRGDGSEGEYMTALDQEVEMPDIRTTSPSPQRPVDARPDMTLSPLLPPSRTMLFGGDALSTDDKAGLSRHFASPNFSEPPKPILPQVTGQSTRSTTTIDAAYDGVLSQLDALANPGSSYRPSSTLLHAQGIADSGPSTYQSMPTRQPLIGLGVTFPDPRASFGAELSRLSTVSERTERSSNSSRSQTSPVVPGAWRDNGESAVTIARRYPLPPSPSKKPQASSTPQATPKKTSDLIKMFESKATPTRNELPPIPQPSFVPSPSKIPSSKSYPLASDAVFNPPPLPARPTTAPTPPPKPTSPLSQVRTMIASWRTKTRSPSSRSGSVKEGSPRLSRGSDKGWNVSIRRRKRDEKELAERQVQEQYDAEQDREQGNFEYRESEREGQDERLDKGKEREDAPLSRQDSIQSDKKSSEPKQFTGEAIKTGALYYLNVHEEELKPNYEWVQADGRLYADGLELTWISTRGRATVTLDLEYCDEVASTYSPNNPMAGDDIGAAAAKRQGSMADSLYPFKLVSTQFKATNADVIRCTMMVLSDLHVTVLEIEFAGSASLRANRSSSDHGSDAGGSATTHFSADHDKPLPSPIGSTSHPLYTTDDAVIETSGGLHAPIIQRGSRKLAAHGVERVRSLRRIASEADLRESANEIPPPIVSPRTTLDTYDIPLTAANAERPSSRDFTFAHGIRPPNIRAESETTQSFYSPMQGTSTVTPAIDFHSLDAASTYRTALPSDSGYTAQPGSTYAESSYTARLATQSRAQTPAFTAYGVGSESVHTGQPLSATQGTVWGSHSPSMYTPRVNTIATTAQEPSLGASAVTSLSREPTPVGTAQPMSNVPSVFTAQAPSDVETAEMFSPSASSHTARQRSMTPNARGIVSPPTRAFPDPSVLSPSTPADMARTTVEMQVPSGTVATEVPQVAVTGASPNERDTRAANPSQFSNQYIGDVDDTTTYETAPMSRMSKTTESSDQLNRPSATSRDSHYSTAWSASTSNKSLSVKALSATNSPGSPKKYQLHDRLVPSFTTESQHHSDPRDSHFGTPESSQHLSSEYLSRPRTTQYTTAQTRSRSTPSVGTAPTSPSQSPRSSEWETAPPPPISHDSRSRKTSSSRDTNGLVSRRGSVALTMVSHPGSNDDMWDALERSSSTGSMISQYPWFNGQYATTAITPSRTVGTANTPGEDRSTMIMPFELARENTLYETARDSVYTGTQSWQIQSASSTYMATAPNASSYFSAQGLQTPRRSELTSSKETTLAPFSQPVTISTASTVVSPRKAIPRVPPPSIPDKEVPPSPSVPSDPTSSSWSTESSSTVRENTDVNRLLNFLQGQEMAKQGQTTRVSSQLDRIELKVNQIAENQTVLARDQPTHSDINEESTPPSSPSSTCSESSTETARPVTPPPLLIPEVINQQFDDLRNLLGTLIGRQEDLLGKQNLMARELDRRRSIDVELPSRGPGLSRLEDLLKRVLNRVGDSEFVDEFSMHDEKKTQSFLSTPKPSSTQDGSIYEGGDSVYSDEFNNRGLRAPANSMTSEYKRRRHGPPSSLTESEIPSPEFDEEFALSGLPPDTPPEEYIRRQPINQPKFMRQTPRQPAPAQFMPQQPSQVMQEQPMYHEDIRGEEPRTEYEPSIQAESEHEATPVPLPKDITPQETPVQHPIPFRTEYDYHDEPIYHEDQHERGPARDLPPPQPVNLPTPVNSPRNIPHFGSQPGPSLRPPYPPGPMPLAPGMTEMPRPSMPRIAGVRDPISTTYFRRGFPPGPPMMGMFPGPMGIPGPGMGPFMPGLRPGISGYGGPLGPNVNPSLRRPGFFPPGVTSTTGDYGLPAAAHYPNGQIPPGGPIGQVPFGSGSGLATTADTGLGNTTSESTVSTTSTPSALTEEIVTPVATHTHMDEPVEVSVTASHVPPPTQIAPTVAPPPSIIGAQSDDGMMRALDNVQTLGLAQGDQQNDMSRYLHGMSDQIAEGTLTQQNQLAEILGDIASLREQLKPKHIRAHVLPDGTVQLANGDIIDGIRGVPAPIPIGVPAPLPPPPSAPHVEGKIMPDGTVMVGGKIVDGIKGAPTAPTPDTPHTMLEEEIMEEEKKNAEQDKKLAELQEKIEELMARTVPKETIFEEEEIISIGGSHKADTDSPPVDASALATPTATNAHLPTIASMANGPSSNGSREKTVIREREIVRDGPHGKKEVVFEEDLEKVATEAGGFMDPATIAATLPHGTVIGTHAPASVIPSRTMGDPSVMGSPAPSSRVNPRTGKPLSMPALLSQHGMTASGAPEQLVREEHEEIVSRPTNGGPPVTTRTTTRSYTQLPHGTVPLASGAGSGLDDPAAVFADPAGVPSVHHTMPALSEYPSSEPAMSQFNAAAPGARYSDHQSAVAQRPPGTAAHHSMHDSAGVIPGTMPLDPRNTSVHHSQQPGTVANVAPSHAGLNDFANVPTGGGAPSAHGTVPPVAGSHAASNVPSTKTPQVWETNRPRPLSDKAAELANVPTDAVPSGNYPADYAVAPSALPNQATPASTDGSKKNGVHWDPRLPTKEVSGPDPRTPKTPAHNLPPATELANIPVTDESDPGNVGKHHEPPVGTLGDTPVPGGAHSDHTSAHEDSSHKTPLSGILRKPKSDENIKASSDHAVTGPPMPTYASDHNSHVSGPTSVDRPPTMAELMGEGRDLTVHPGGHTVHVPTHSAPSTPNKLKKPLPSFGNGSLSSPRNVAANVPAGSSVGPSHHSIAGSRAPSEKSRALDPDVPILEPVTLPDGTTAYIKSALPSVVGAPSHHGAHHDAPFAHAGADGATLIPPPGARPPSTLRKSAPGSERDISIMEAADAPKSQADHAANVHTPAESELGKGHCSVCCPHGARLPSGIPIEACAHQDGALGEAVPGGLGSRAATPSGPRSHQSVGKLSKPPSMATHVTPDFEDLPGHGEELYLADHPVDESIKSAMPPGTPGKLSKGHGTPSLSPEEEAMEDARKLAAKQKAAAEQAASEKVERDARVAEKEAKRQLAEERHLQNMEALTNLQKILDMMTAEQQANKAMKGEKFRDQEKRREDKAARDKKITEVLDKLVSNDEDLKKKEAANEKKPTNADVLEAFRKLGSEQADFLKKLGKDITEHNSNQHEITRQTSKTSAREQVGFNLAGYIDDFAKALSGEVRVLLKEVGDLRESRRALYMEMAELLLMKGRQSAGDLMGILPYPTAPPKNPANQPKPEKKPDPPAANGENPKLPAGVPFWSPWAPPMPPGMAGMRPLPQPSNGAVPPPPPGTGTRPLPQVL</sequence>
<feature type="region of interest" description="Disordered" evidence="2">
    <location>
        <begin position="226"/>
        <end position="479"/>
    </location>
</feature>
<feature type="compositionally biased region" description="Polar residues" evidence="2">
    <location>
        <begin position="1541"/>
        <end position="1555"/>
    </location>
</feature>
<feature type="region of interest" description="Disordered" evidence="2">
    <location>
        <begin position="3071"/>
        <end position="3092"/>
    </location>
</feature>
<feature type="region of interest" description="Disordered" evidence="2">
    <location>
        <begin position="1895"/>
        <end position="1924"/>
    </location>
</feature>